<dbReference type="PANTHER" id="PTHR43747:SF1">
    <property type="entry name" value="SLR1998 PROTEIN"/>
    <property type="match status" value="1"/>
</dbReference>
<dbReference type="PANTHER" id="PTHR43747">
    <property type="entry name" value="FAD-BINDING PROTEIN"/>
    <property type="match status" value="1"/>
</dbReference>
<sequence>MAGGGPAGAATALALAYSGAEVVLVHPDSAPEWRVGESLAPPARTLLERLGVLDRVATGGHLPCYGNRSAWGRAALTASDFVRSPYGPGWHLDRRRFDASLREAASDAGVRHRPGSVTGVTRTGNHWRATVSGAEVTASYVVDATGARARLARRIGARLVHTDHLVAITARVPNTGQGGDGSGRFEDGTEHTSLIESTPFGWWYTAPLPSGERVVMAVTDADLVGQAGLRTPDEWWAALGFSRHIGARLPVHARPPERLAVLRAGTSRALPAAGPGWAAVGDAATATDPVAARGITSALATGIAAAGALTADAGGDENAIRRYAGLVTGVHTEFLHARATCYRVERRWDTPFWLRRRRLPDDMLGGSSRWRSV</sequence>
<reference evidence="2" key="1">
    <citation type="journal article" date="2014" name="Int. J. Syst. Evol. Microbiol.">
        <title>Complete genome sequence of Corynebacterium casei LMG S-19264T (=DSM 44701T), isolated from a smear-ripened cheese.</title>
        <authorList>
            <consortium name="US DOE Joint Genome Institute (JGI-PGF)"/>
            <person name="Walter F."/>
            <person name="Albersmeier A."/>
            <person name="Kalinowski J."/>
            <person name="Ruckert C."/>
        </authorList>
    </citation>
    <scope>NUCLEOTIDE SEQUENCE</scope>
    <source>
        <strain evidence="2">CGMCC 4.7272</strain>
    </source>
</reference>
<evidence type="ECO:0000313" key="3">
    <source>
        <dbReference type="Proteomes" id="UP000625682"/>
    </source>
</evidence>
<dbReference type="Gene3D" id="3.50.50.60">
    <property type="entry name" value="FAD/NAD(P)-binding domain"/>
    <property type="match status" value="1"/>
</dbReference>
<dbReference type="Pfam" id="PF04820">
    <property type="entry name" value="Trp_halogenase"/>
    <property type="match status" value="2"/>
</dbReference>
<dbReference type="AlphaFoldDB" id="A0A917PC62"/>
<name>A0A917PC62_9ACTN</name>
<evidence type="ECO:0000313" key="2">
    <source>
        <dbReference type="EMBL" id="GGJ70190.1"/>
    </source>
</evidence>
<dbReference type="RefSeq" id="WP_189152196.1">
    <property type="nucleotide sequence ID" value="NZ_BAABER010000069.1"/>
</dbReference>
<accession>A0A917PC62</accession>
<dbReference type="InterPro" id="IPR050816">
    <property type="entry name" value="Flavin-dep_Halogenase_NPB"/>
</dbReference>
<proteinExistence type="inferred from homology"/>
<dbReference type="Gene3D" id="3.30.9.100">
    <property type="match status" value="1"/>
</dbReference>
<reference evidence="2" key="2">
    <citation type="submission" date="2020-09" db="EMBL/GenBank/DDBJ databases">
        <authorList>
            <person name="Sun Q."/>
            <person name="Zhou Y."/>
        </authorList>
    </citation>
    <scope>NUCLEOTIDE SEQUENCE</scope>
    <source>
        <strain evidence="2">CGMCC 4.7272</strain>
    </source>
</reference>
<dbReference type="SUPFAM" id="SSF51905">
    <property type="entry name" value="FAD/NAD(P)-binding domain"/>
    <property type="match status" value="1"/>
</dbReference>
<dbReference type="Proteomes" id="UP000625682">
    <property type="component" value="Unassembled WGS sequence"/>
</dbReference>
<comment type="caution">
    <text evidence="2">The sequence shown here is derived from an EMBL/GenBank/DDBJ whole genome shotgun (WGS) entry which is preliminary data.</text>
</comment>
<evidence type="ECO:0000256" key="1">
    <source>
        <dbReference type="ARBA" id="ARBA00038396"/>
    </source>
</evidence>
<comment type="similarity">
    <text evidence="1">Belongs to the flavin-dependent halogenase family. Bacterial tryptophan halogenase subfamily.</text>
</comment>
<organism evidence="2 3">
    <name type="scientific">Streptomyces lacrimifluminis</name>
    <dbReference type="NCBI Taxonomy" id="1500077"/>
    <lineage>
        <taxon>Bacteria</taxon>
        <taxon>Bacillati</taxon>
        <taxon>Actinomycetota</taxon>
        <taxon>Actinomycetes</taxon>
        <taxon>Kitasatosporales</taxon>
        <taxon>Streptomycetaceae</taxon>
        <taxon>Streptomyces</taxon>
    </lineage>
</organism>
<dbReference type="GO" id="GO:0004497">
    <property type="term" value="F:monooxygenase activity"/>
    <property type="evidence" value="ECO:0007669"/>
    <property type="project" value="InterPro"/>
</dbReference>
<dbReference type="InterPro" id="IPR006905">
    <property type="entry name" value="Flavin_halogenase"/>
</dbReference>
<dbReference type="EMBL" id="BMMU01000058">
    <property type="protein sequence ID" value="GGJ70190.1"/>
    <property type="molecule type" value="Genomic_DNA"/>
</dbReference>
<keyword evidence="3" id="KW-1185">Reference proteome</keyword>
<gene>
    <name evidence="2" type="ORF">GCM10012282_78790</name>
</gene>
<dbReference type="InterPro" id="IPR036188">
    <property type="entry name" value="FAD/NAD-bd_sf"/>
</dbReference>
<protein>
    <submittedName>
        <fullName evidence="2">Uncharacterized protein</fullName>
    </submittedName>
</protein>